<evidence type="ECO:0000256" key="2">
    <source>
        <dbReference type="ARBA" id="ARBA00022801"/>
    </source>
</evidence>
<gene>
    <name evidence="5" type="primary">argE</name>
    <name evidence="5" type="ORF">KCG35_06325</name>
</gene>
<dbReference type="GO" id="GO:0008777">
    <property type="term" value="F:acetylornithine deacetylase activity"/>
    <property type="evidence" value="ECO:0007669"/>
    <property type="project" value="UniProtKB-EC"/>
</dbReference>
<evidence type="ECO:0000256" key="3">
    <source>
        <dbReference type="ARBA" id="ARBA00023285"/>
    </source>
</evidence>
<dbReference type="PANTHER" id="PTHR43808">
    <property type="entry name" value="ACETYLORNITHINE DEACETYLASE"/>
    <property type="match status" value="1"/>
</dbReference>
<name>A0ABS5ZCL1_9GAMM</name>
<dbReference type="InterPro" id="IPR002933">
    <property type="entry name" value="Peptidase_M20"/>
</dbReference>
<dbReference type="Gene3D" id="3.30.70.360">
    <property type="match status" value="1"/>
</dbReference>
<accession>A0ABS5ZCL1</accession>
<dbReference type="CDD" id="cd03894">
    <property type="entry name" value="M20_ArgE"/>
    <property type="match status" value="1"/>
</dbReference>
<feature type="domain" description="Peptidase M20 dimerisation" evidence="4">
    <location>
        <begin position="180"/>
        <end position="285"/>
    </location>
</feature>
<evidence type="ECO:0000259" key="4">
    <source>
        <dbReference type="Pfam" id="PF07687"/>
    </source>
</evidence>
<dbReference type="PANTHER" id="PTHR43808:SF1">
    <property type="entry name" value="ACETYLORNITHINE DEACETYLASE"/>
    <property type="match status" value="1"/>
</dbReference>
<keyword evidence="2 5" id="KW-0378">Hydrolase</keyword>
<keyword evidence="1" id="KW-0479">Metal-binding</keyword>
<organism evidence="5 6">
    <name type="scientific">Zooshikella harenae</name>
    <dbReference type="NCBI Taxonomy" id="2827238"/>
    <lineage>
        <taxon>Bacteria</taxon>
        <taxon>Pseudomonadati</taxon>
        <taxon>Pseudomonadota</taxon>
        <taxon>Gammaproteobacteria</taxon>
        <taxon>Oceanospirillales</taxon>
        <taxon>Zooshikellaceae</taxon>
        <taxon>Zooshikella</taxon>
    </lineage>
</organism>
<keyword evidence="6" id="KW-1185">Reference proteome</keyword>
<dbReference type="InterPro" id="IPR011650">
    <property type="entry name" value="Peptidase_M20_dimer"/>
</dbReference>
<dbReference type="InterPro" id="IPR010169">
    <property type="entry name" value="AcOrn-deacetyl"/>
</dbReference>
<dbReference type="InterPro" id="IPR050072">
    <property type="entry name" value="Peptidase_M20A"/>
</dbReference>
<dbReference type="RefSeq" id="WP_215818833.1">
    <property type="nucleotide sequence ID" value="NZ_JAGSOY010000009.1"/>
</dbReference>
<dbReference type="NCBIfam" id="TIGR01892">
    <property type="entry name" value="AcOrn-deacetyl"/>
    <property type="match status" value="1"/>
</dbReference>
<dbReference type="EC" id="3.5.1.16" evidence="5"/>
<protein>
    <submittedName>
        <fullName evidence="5">Acetylornithine deacetylase</fullName>
        <ecNumber evidence="5">3.5.1.16</ecNumber>
    </submittedName>
</protein>
<dbReference type="Pfam" id="PF01546">
    <property type="entry name" value="Peptidase_M20"/>
    <property type="match status" value="1"/>
</dbReference>
<dbReference type="EMBL" id="JAGSOY010000009">
    <property type="protein sequence ID" value="MBU2710667.1"/>
    <property type="molecule type" value="Genomic_DNA"/>
</dbReference>
<evidence type="ECO:0000256" key="1">
    <source>
        <dbReference type="ARBA" id="ARBA00022723"/>
    </source>
</evidence>
<dbReference type="Pfam" id="PF07687">
    <property type="entry name" value="M20_dimer"/>
    <property type="match status" value="1"/>
</dbReference>
<comment type="caution">
    <text evidence="5">The sequence shown here is derived from an EMBL/GenBank/DDBJ whole genome shotgun (WGS) entry which is preliminary data.</text>
</comment>
<dbReference type="SUPFAM" id="SSF55031">
    <property type="entry name" value="Bacterial exopeptidase dimerisation domain"/>
    <property type="match status" value="1"/>
</dbReference>
<evidence type="ECO:0000313" key="6">
    <source>
        <dbReference type="Proteomes" id="UP000690515"/>
    </source>
</evidence>
<sequence length="393" mass="43209">MSTPILPPLSEMLANLIASNSISSANPQLDQTNQPVITQLATWFETLGFQVDLMPVHTTHNKKLNLIARYGEGTSGLVLAGHTDTVPCDEHLWQSNPFQLTERDDAYFGLGICDMKGFFPLIIEAVKPLLAQKFQSPLVIVATADEETSMDGARALVDAQKKLGRFALIGEPTNMKPINMHKGIMMERVSIHGSSGHSSDPSLGNNALDAMYYVLGDLMQFRQQLASQFNNPLFTVPTPTMNLGCIHGGDNPNRICGSCELAFDLRPLPGMKTEDLRDSIRKRLALIAEQRSIDIELNPLFPSVEAFETPAQSQFVQYCQQLTQQQAESVAFATEAPFLRSLGMDTVVLGPGDIARAHQPDECLPLSRINPFIKILQQLIHHYCIASPGLKAT</sequence>
<keyword evidence="3" id="KW-0170">Cobalt</keyword>
<evidence type="ECO:0000313" key="5">
    <source>
        <dbReference type="EMBL" id="MBU2710667.1"/>
    </source>
</evidence>
<dbReference type="NCBIfam" id="NF003474">
    <property type="entry name" value="PRK05111.1"/>
    <property type="match status" value="1"/>
</dbReference>
<dbReference type="Proteomes" id="UP000690515">
    <property type="component" value="Unassembled WGS sequence"/>
</dbReference>
<dbReference type="SUPFAM" id="SSF53187">
    <property type="entry name" value="Zn-dependent exopeptidases"/>
    <property type="match status" value="1"/>
</dbReference>
<proteinExistence type="predicted"/>
<dbReference type="InterPro" id="IPR036264">
    <property type="entry name" value="Bact_exopeptidase_dim_dom"/>
</dbReference>
<dbReference type="Gene3D" id="3.40.630.10">
    <property type="entry name" value="Zn peptidases"/>
    <property type="match status" value="1"/>
</dbReference>
<reference evidence="5 6" key="1">
    <citation type="submission" date="2021-04" db="EMBL/GenBank/DDBJ databases">
        <authorList>
            <person name="Pira H."/>
            <person name="Risdian C."/>
            <person name="Wink J."/>
        </authorList>
    </citation>
    <scope>NUCLEOTIDE SEQUENCE [LARGE SCALE GENOMIC DNA]</scope>
    <source>
        <strain evidence="5 6">WH53</strain>
    </source>
</reference>